<dbReference type="InterPro" id="IPR001365">
    <property type="entry name" value="A_deaminase_dom"/>
</dbReference>
<feature type="domain" description="Adenosine deaminase" evidence="10">
    <location>
        <begin position="15"/>
        <end position="353"/>
    </location>
</feature>
<proteinExistence type="inferred from homology"/>
<dbReference type="GO" id="GO:0009897">
    <property type="term" value="C:external side of plasma membrane"/>
    <property type="evidence" value="ECO:0007669"/>
    <property type="project" value="TreeGrafter"/>
</dbReference>
<keyword evidence="12" id="KW-1185">Reference proteome</keyword>
<dbReference type="Proteomes" id="UP001497623">
    <property type="component" value="Unassembled WGS sequence"/>
</dbReference>
<dbReference type="GO" id="GO:0060169">
    <property type="term" value="P:negative regulation of adenosine receptor signaling pathway"/>
    <property type="evidence" value="ECO:0007669"/>
    <property type="project" value="TreeGrafter"/>
</dbReference>
<feature type="region of interest" description="Disordered" evidence="9">
    <location>
        <begin position="374"/>
        <end position="397"/>
    </location>
</feature>
<protein>
    <recommendedName>
        <fullName evidence="5">Adenosine deaminase</fullName>
        <ecNumber evidence="4">3.5.4.4</ecNumber>
    </recommendedName>
</protein>
<evidence type="ECO:0000256" key="8">
    <source>
        <dbReference type="ARBA" id="ARBA00022833"/>
    </source>
</evidence>
<comment type="subcellular location">
    <subcellularLocation>
        <location evidence="2">Cell membrane</location>
        <topology evidence="2">Peripheral membrane protein</topology>
        <orientation evidence="2">Extracellular side</orientation>
    </subcellularLocation>
</comment>
<dbReference type="GO" id="GO:0005829">
    <property type="term" value="C:cytosol"/>
    <property type="evidence" value="ECO:0007669"/>
    <property type="project" value="TreeGrafter"/>
</dbReference>
<name>A0AAV2RJW7_MEGNR</name>
<dbReference type="GO" id="GO:0009168">
    <property type="term" value="P:purine ribonucleoside monophosphate biosynthetic process"/>
    <property type="evidence" value="ECO:0007669"/>
    <property type="project" value="InterPro"/>
</dbReference>
<dbReference type="GO" id="GO:0004000">
    <property type="term" value="F:adenosine deaminase activity"/>
    <property type="evidence" value="ECO:0007669"/>
    <property type="project" value="TreeGrafter"/>
</dbReference>
<keyword evidence="6" id="KW-0479">Metal-binding</keyword>
<keyword evidence="7" id="KW-0378">Hydrolase</keyword>
<dbReference type="GO" id="GO:0046872">
    <property type="term" value="F:metal ion binding"/>
    <property type="evidence" value="ECO:0007669"/>
    <property type="project" value="UniProtKB-KW"/>
</dbReference>
<feature type="non-terminal residue" evidence="11">
    <location>
        <position position="397"/>
    </location>
</feature>
<evidence type="ECO:0000256" key="7">
    <source>
        <dbReference type="ARBA" id="ARBA00022801"/>
    </source>
</evidence>
<evidence type="ECO:0000256" key="5">
    <source>
        <dbReference type="ARBA" id="ARBA00018099"/>
    </source>
</evidence>
<dbReference type="PANTHER" id="PTHR11409:SF43">
    <property type="entry name" value="ADENOSINE DEAMINASE"/>
    <property type="match status" value="1"/>
</dbReference>
<feature type="compositionally biased region" description="Polar residues" evidence="9">
    <location>
        <begin position="380"/>
        <end position="390"/>
    </location>
</feature>
<organism evidence="11 12">
    <name type="scientific">Meganyctiphanes norvegica</name>
    <name type="common">Northern krill</name>
    <name type="synonym">Thysanopoda norvegica</name>
    <dbReference type="NCBI Taxonomy" id="48144"/>
    <lineage>
        <taxon>Eukaryota</taxon>
        <taxon>Metazoa</taxon>
        <taxon>Ecdysozoa</taxon>
        <taxon>Arthropoda</taxon>
        <taxon>Crustacea</taxon>
        <taxon>Multicrustacea</taxon>
        <taxon>Malacostraca</taxon>
        <taxon>Eumalacostraca</taxon>
        <taxon>Eucarida</taxon>
        <taxon>Euphausiacea</taxon>
        <taxon>Euphausiidae</taxon>
        <taxon>Meganyctiphanes</taxon>
    </lineage>
</organism>
<dbReference type="NCBIfam" id="TIGR01430">
    <property type="entry name" value="aden_deam"/>
    <property type="match status" value="1"/>
</dbReference>
<evidence type="ECO:0000313" key="11">
    <source>
        <dbReference type="EMBL" id="CAL4124229.1"/>
    </source>
</evidence>
<reference evidence="11 12" key="1">
    <citation type="submission" date="2024-05" db="EMBL/GenBank/DDBJ databases">
        <authorList>
            <person name="Wallberg A."/>
        </authorList>
    </citation>
    <scope>NUCLEOTIDE SEQUENCE [LARGE SCALE GENOMIC DNA]</scope>
</reference>
<dbReference type="GO" id="GO:0046103">
    <property type="term" value="P:inosine biosynthetic process"/>
    <property type="evidence" value="ECO:0007669"/>
    <property type="project" value="TreeGrafter"/>
</dbReference>
<dbReference type="PANTHER" id="PTHR11409">
    <property type="entry name" value="ADENOSINE DEAMINASE"/>
    <property type="match status" value="1"/>
</dbReference>
<dbReference type="InterPro" id="IPR032466">
    <property type="entry name" value="Metal_Hydrolase"/>
</dbReference>
<dbReference type="EC" id="3.5.4.4" evidence="4"/>
<dbReference type="GO" id="GO:0043103">
    <property type="term" value="P:hypoxanthine salvage"/>
    <property type="evidence" value="ECO:0007669"/>
    <property type="project" value="TreeGrafter"/>
</dbReference>
<dbReference type="AlphaFoldDB" id="A0AAV2RJW7"/>
<dbReference type="PROSITE" id="PS00485">
    <property type="entry name" value="A_DEAMINASE"/>
    <property type="match status" value="1"/>
</dbReference>
<dbReference type="EMBL" id="CAXKWB010022303">
    <property type="protein sequence ID" value="CAL4124229.1"/>
    <property type="molecule type" value="Genomic_DNA"/>
</dbReference>
<evidence type="ECO:0000256" key="3">
    <source>
        <dbReference type="ARBA" id="ARBA00006676"/>
    </source>
</evidence>
<evidence type="ECO:0000259" key="10">
    <source>
        <dbReference type="Pfam" id="PF00962"/>
    </source>
</evidence>
<dbReference type="GO" id="GO:0006154">
    <property type="term" value="P:adenosine catabolic process"/>
    <property type="evidence" value="ECO:0007669"/>
    <property type="project" value="TreeGrafter"/>
</dbReference>
<accession>A0AAV2RJW7</accession>
<keyword evidence="8" id="KW-0862">Zinc</keyword>
<comment type="similarity">
    <text evidence="3">Belongs to the metallo-dependent hydrolases superfamily. Adenosine and AMP deaminases family.</text>
</comment>
<dbReference type="InterPro" id="IPR006330">
    <property type="entry name" value="Ado/ade_deaminase"/>
</dbReference>
<dbReference type="SUPFAM" id="SSF51556">
    <property type="entry name" value="Metallo-dependent hydrolases"/>
    <property type="match status" value="1"/>
</dbReference>
<dbReference type="Gene3D" id="3.20.20.140">
    <property type="entry name" value="Metal-dependent hydrolases"/>
    <property type="match status" value="1"/>
</dbReference>
<dbReference type="InterPro" id="IPR006650">
    <property type="entry name" value="A/AMP_deam_AS"/>
</dbReference>
<evidence type="ECO:0000256" key="6">
    <source>
        <dbReference type="ARBA" id="ARBA00022723"/>
    </source>
</evidence>
<gene>
    <name evidence="11" type="ORF">MNOR_LOCUS24355</name>
</gene>
<evidence type="ECO:0000256" key="1">
    <source>
        <dbReference type="ARBA" id="ARBA00001947"/>
    </source>
</evidence>
<evidence type="ECO:0000313" key="12">
    <source>
        <dbReference type="Proteomes" id="UP001497623"/>
    </source>
</evidence>
<dbReference type="Pfam" id="PF00962">
    <property type="entry name" value="A_deaminase"/>
    <property type="match status" value="1"/>
</dbReference>
<comment type="cofactor">
    <cofactor evidence="1">
        <name>Zn(2+)</name>
        <dbReference type="ChEBI" id="CHEBI:29105"/>
    </cofactor>
</comment>
<evidence type="ECO:0000256" key="4">
    <source>
        <dbReference type="ARBA" id="ARBA00012784"/>
    </source>
</evidence>
<evidence type="ECO:0000256" key="9">
    <source>
        <dbReference type="SAM" id="MobiDB-lite"/>
    </source>
</evidence>
<sequence>MSAFMEPLKKKPKCRVELHVHLDGAVRVETIWELMKQKDIKLPGSGSLSDLKDAVTVRQPTNLAGFLSSFGIFIDALVGDLVVMERIAYEFVEDQAKQSVAYCEARFCPHLLVPQKVEEVENDVTAESILQAVLRGFTRGEEEFGTKVRAILCCIRGKDEWSWDLLRLCEEYKDQGVVGIDVAGDEATCVNEFKDKQTAVQKVFTVARHTGLEGVQNSTKCSKAILVRSALDELHVERIGHGYRVIEDEDLFKRCIESGIHFEVCPMSSYLTGAIASLQTLTNRHPVLRFSEEGASFSINTDDPLVTGLKLDDEYMFLKRYGFNEANFTRSNFQAALHSFLPPEEKKELLEQLHLAYGFINPTSVIPPEVQLEENPERLATTSPKPSISFGTWEERS</sequence>
<evidence type="ECO:0000256" key="2">
    <source>
        <dbReference type="ARBA" id="ARBA00004296"/>
    </source>
</evidence>
<comment type="caution">
    <text evidence="11">The sequence shown here is derived from an EMBL/GenBank/DDBJ whole genome shotgun (WGS) entry which is preliminary data.</text>
</comment>